<proteinExistence type="predicted"/>
<dbReference type="Proteomes" id="UP000249547">
    <property type="component" value="Unassembled WGS sequence"/>
</dbReference>
<reference evidence="2 3" key="1">
    <citation type="submission" date="2018-06" db="EMBL/GenBank/DDBJ databases">
        <title>Genomic Encyclopedia of Archaeal and Bacterial Type Strains, Phase II (KMG-II): from individual species to whole genera.</title>
        <authorList>
            <person name="Goeker M."/>
        </authorList>
    </citation>
    <scope>NUCLEOTIDE SEQUENCE [LARGE SCALE GENOMIC DNA]</scope>
    <source>
        <strain evidence="2 3">DSM 23857</strain>
    </source>
</reference>
<dbReference type="CDD" id="cd04301">
    <property type="entry name" value="NAT_SF"/>
    <property type="match status" value="1"/>
</dbReference>
<keyword evidence="3" id="KW-1185">Reference proteome</keyword>
<dbReference type="Pfam" id="PF13673">
    <property type="entry name" value="Acetyltransf_10"/>
    <property type="match status" value="1"/>
</dbReference>
<evidence type="ECO:0000313" key="2">
    <source>
        <dbReference type="EMBL" id="RAJ10655.1"/>
    </source>
</evidence>
<name>A0A327R356_9BACT</name>
<dbReference type="Gene3D" id="3.40.630.30">
    <property type="match status" value="1"/>
</dbReference>
<feature type="domain" description="N-acetyltransferase" evidence="1">
    <location>
        <begin position="8"/>
        <end position="151"/>
    </location>
</feature>
<dbReference type="EMBL" id="QLLL01000001">
    <property type="protein sequence ID" value="RAJ10655.1"/>
    <property type="molecule type" value="Genomic_DNA"/>
</dbReference>
<organism evidence="2 3">
    <name type="scientific">Chitinophaga skermanii</name>
    <dbReference type="NCBI Taxonomy" id="331697"/>
    <lineage>
        <taxon>Bacteria</taxon>
        <taxon>Pseudomonadati</taxon>
        <taxon>Bacteroidota</taxon>
        <taxon>Chitinophagia</taxon>
        <taxon>Chitinophagales</taxon>
        <taxon>Chitinophagaceae</taxon>
        <taxon>Chitinophaga</taxon>
    </lineage>
</organism>
<comment type="caution">
    <text evidence="2">The sequence shown here is derived from an EMBL/GenBank/DDBJ whole genome shotgun (WGS) entry which is preliminary data.</text>
</comment>
<dbReference type="InterPro" id="IPR000182">
    <property type="entry name" value="GNAT_dom"/>
</dbReference>
<dbReference type="GO" id="GO:0016747">
    <property type="term" value="F:acyltransferase activity, transferring groups other than amino-acyl groups"/>
    <property type="evidence" value="ECO:0007669"/>
    <property type="project" value="InterPro"/>
</dbReference>
<evidence type="ECO:0000313" key="3">
    <source>
        <dbReference type="Proteomes" id="UP000249547"/>
    </source>
</evidence>
<gene>
    <name evidence="2" type="ORF">LX64_00260</name>
</gene>
<dbReference type="AlphaFoldDB" id="A0A327R356"/>
<protein>
    <submittedName>
        <fullName evidence="2">ElaA protein</fullName>
    </submittedName>
</protein>
<evidence type="ECO:0000259" key="1">
    <source>
        <dbReference type="PROSITE" id="PS51186"/>
    </source>
</evidence>
<dbReference type="SUPFAM" id="SSF55729">
    <property type="entry name" value="Acyl-CoA N-acyltransferases (Nat)"/>
    <property type="match status" value="1"/>
</dbReference>
<accession>A0A327R356</accession>
<dbReference type="OrthoDB" id="9796171at2"/>
<sequence length="151" mass="17434">MKITWFVKKFEDLGVHELYDLLRLRSEVFVVEQNCVYLDLDNSDQKALHVLGYTDDNQLVAVTRLFDSGIKFKEASIGRVATAFSVRKLGIGKELMRVSIASVEEHFEAKEIRIGAQEYLQRFYEELGFVKASDMYLEDNIPHIEMVRVAP</sequence>
<dbReference type="PROSITE" id="PS51186">
    <property type="entry name" value="GNAT"/>
    <property type="match status" value="1"/>
</dbReference>
<dbReference type="RefSeq" id="WP_111595790.1">
    <property type="nucleotide sequence ID" value="NZ_QLLL01000001.1"/>
</dbReference>
<dbReference type="InterPro" id="IPR016181">
    <property type="entry name" value="Acyl_CoA_acyltransferase"/>
</dbReference>